<sequence length="274" mass="31170">MTNVKSPELVEALKKQLGEELFEWSYDKETDKVRLEHKRLQRGMDISLPEIAAKYTTKKQAAIDEVVYTIEQTFAAMLQEQEVGFAQLSVIYPIIRSGSFPKVSKEGHAFVTTEHTAETRIFYALDLGKTYRLIDETMLEKLAVTAEQVREIARFSVKKLPTTTKKDEVAGSVFYFINHNDGYDASRILNDQFLKDMAAQIEGDMTVSVPHQDVLIIGDIRDEVGYDVLAQMTMHFFSIGAVPITSLSFIYDEGNLEPIFILAKNKVKKEQEKK</sequence>
<proteinExistence type="predicted"/>
<dbReference type="PIRSF" id="PIRSF012562">
    <property type="entry name" value="UCP012562"/>
    <property type="match status" value="1"/>
</dbReference>
<dbReference type="Proteomes" id="UP001344888">
    <property type="component" value="Unassembled WGS sequence"/>
</dbReference>
<protein>
    <submittedName>
        <fullName evidence="1">DUF1444 family protein</fullName>
    </submittedName>
</protein>
<organism evidence="1 2">
    <name type="scientific">Metasolibacillus meyeri</name>
    <dbReference type="NCBI Taxonomy" id="1071052"/>
    <lineage>
        <taxon>Bacteria</taxon>
        <taxon>Bacillati</taxon>
        <taxon>Bacillota</taxon>
        <taxon>Bacilli</taxon>
        <taxon>Bacillales</taxon>
        <taxon>Caryophanaceae</taxon>
        <taxon>Metasolibacillus</taxon>
    </lineage>
</organism>
<dbReference type="AlphaFoldDB" id="A0AAW9NPB8"/>
<keyword evidence="2" id="KW-1185">Reference proteome</keyword>
<accession>A0AAW9NPB8</accession>
<evidence type="ECO:0000313" key="2">
    <source>
        <dbReference type="Proteomes" id="UP001344888"/>
    </source>
</evidence>
<dbReference type="EMBL" id="JARSFG010000004">
    <property type="protein sequence ID" value="MEC1177539.1"/>
    <property type="molecule type" value="Genomic_DNA"/>
</dbReference>
<evidence type="ECO:0000313" key="1">
    <source>
        <dbReference type="EMBL" id="MEC1177539.1"/>
    </source>
</evidence>
<dbReference type="NCBIfam" id="NF010189">
    <property type="entry name" value="PRK13668.1"/>
    <property type="match status" value="1"/>
</dbReference>
<gene>
    <name evidence="1" type="ORF">P9B03_03500</name>
</gene>
<comment type="caution">
    <text evidence="1">The sequence shown here is derived from an EMBL/GenBank/DDBJ whole genome shotgun (WGS) entry which is preliminary data.</text>
</comment>
<name>A0AAW9NPB8_9BACL</name>
<reference evidence="1 2" key="1">
    <citation type="submission" date="2023-03" db="EMBL/GenBank/DDBJ databases">
        <title>Bacillus Genome Sequencing.</title>
        <authorList>
            <person name="Dunlap C."/>
        </authorList>
    </citation>
    <scope>NUCLEOTIDE SEQUENCE [LARGE SCALE GENOMIC DNA]</scope>
    <source>
        <strain evidence="1 2">B-59205</strain>
    </source>
</reference>
<dbReference type="InterPro" id="IPR010838">
    <property type="entry name" value="DUF1444"/>
</dbReference>
<dbReference type="Pfam" id="PF07285">
    <property type="entry name" value="DUF1444"/>
    <property type="match status" value="1"/>
</dbReference>